<gene>
    <name evidence="2" type="ORF">CM83_33661</name>
</gene>
<organism evidence="2">
    <name type="scientific">Lygus hesperus</name>
    <name type="common">Western plant bug</name>
    <dbReference type="NCBI Taxonomy" id="30085"/>
    <lineage>
        <taxon>Eukaryota</taxon>
        <taxon>Metazoa</taxon>
        <taxon>Ecdysozoa</taxon>
        <taxon>Arthropoda</taxon>
        <taxon>Hexapoda</taxon>
        <taxon>Insecta</taxon>
        <taxon>Pterygota</taxon>
        <taxon>Neoptera</taxon>
        <taxon>Paraneoptera</taxon>
        <taxon>Hemiptera</taxon>
        <taxon>Heteroptera</taxon>
        <taxon>Panheteroptera</taxon>
        <taxon>Cimicomorpha</taxon>
        <taxon>Miridae</taxon>
        <taxon>Mirini</taxon>
        <taxon>Lygus</taxon>
    </lineage>
</organism>
<evidence type="ECO:0000313" key="2">
    <source>
        <dbReference type="EMBL" id="JAG04687.1"/>
    </source>
</evidence>
<feature type="non-terminal residue" evidence="2">
    <location>
        <position position="1"/>
    </location>
</feature>
<dbReference type="EMBL" id="GBHO01038917">
    <property type="protein sequence ID" value="JAG04687.1"/>
    <property type="molecule type" value="Transcribed_RNA"/>
</dbReference>
<dbReference type="AlphaFoldDB" id="A0A0A9W8B1"/>
<reference evidence="2" key="1">
    <citation type="journal article" date="2014" name="PLoS ONE">
        <title>Transcriptome-Based Identification of ABC Transporters in the Western Tarnished Plant Bug Lygus hesperus.</title>
        <authorList>
            <person name="Hull J.J."/>
            <person name="Chaney K."/>
            <person name="Geib S.M."/>
            <person name="Fabrick J.A."/>
            <person name="Brent C.S."/>
            <person name="Walsh D."/>
            <person name="Lavine L.C."/>
        </authorList>
    </citation>
    <scope>NUCLEOTIDE SEQUENCE</scope>
</reference>
<reference evidence="2" key="2">
    <citation type="submission" date="2014-07" db="EMBL/GenBank/DDBJ databases">
        <authorList>
            <person name="Hull J."/>
        </authorList>
    </citation>
    <scope>NUCLEOTIDE SEQUENCE</scope>
</reference>
<feature type="region of interest" description="Disordered" evidence="1">
    <location>
        <begin position="39"/>
        <end position="127"/>
    </location>
</feature>
<name>A0A0A9W8B1_LYGHE</name>
<evidence type="ECO:0000256" key="1">
    <source>
        <dbReference type="SAM" id="MobiDB-lite"/>
    </source>
</evidence>
<accession>A0A0A9W8B1</accession>
<protein>
    <submittedName>
        <fullName evidence="2">Uncharacterized protein</fullName>
    </submittedName>
</protein>
<feature type="compositionally biased region" description="Low complexity" evidence="1">
    <location>
        <begin position="98"/>
        <end position="113"/>
    </location>
</feature>
<proteinExistence type="predicted"/>
<sequence length="157" mass="16692">SSEWWSTALASPRRCTQPYATTFLPYAPLQYSQCYTNEPSIYGYAPAPPPPATLPEESVHSGSSNGSEGSRVKPSNNGKGPGSGGQKSSGSDRATQIRSNSRSSGSSSAATATPPDPNDVTGSRQSFRIAMGNPWEVRVEQRFATMGWTPPFIEVSC</sequence>